<keyword evidence="2" id="KW-0812">Transmembrane</keyword>
<dbReference type="KEGG" id="pfj:MYCFIDRAFT_205895"/>
<keyword evidence="2" id="KW-1133">Transmembrane helix</keyword>
<feature type="region of interest" description="Disordered" evidence="1">
    <location>
        <begin position="463"/>
        <end position="524"/>
    </location>
</feature>
<dbReference type="EMBL" id="KB446555">
    <property type="protein sequence ID" value="EME88082.1"/>
    <property type="molecule type" value="Genomic_DNA"/>
</dbReference>
<feature type="region of interest" description="Disordered" evidence="1">
    <location>
        <begin position="239"/>
        <end position="266"/>
    </location>
</feature>
<feature type="non-terminal residue" evidence="3">
    <location>
        <position position="524"/>
    </location>
</feature>
<proteinExistence type="predicted"/>
<keyword evidence="4" id="KW-1185">Reference proteome</keyword>
<evidence type="ECO:0000313" key="4">
    <source>
        <dbReference type="Proteomes" id="UP000016932"/>
    </source>
</evidence>
<feature type="region of interest" description="Disordered" evidence="1">
    <location>
        <begin position="398"/>
        <end position="418"/>
    </location>
</feature>
<feature type="compositionally biased region" description="Basic and acidic residues" evidence="1">
    <location>
        <begin position="495"/>
        <end position="513"/>
    </location>
</feature>
<feature type="compositionally biased region" description="Basic residues" evidence="1">
    <location>
        <begin position="514"/>
        <end position="524"/>
    </location>
</feature>
<gene>
    <name evidence="3" type="ORF">MYCFIDRAFT_205895</name>
</gene>
<dbReference type="RefSeq" id="XP_007921267.1">
    <property type="nucleotide sequence ID" value="XM_007923076.1"/>
</dbReference>
<organism evidence="3 4">
    <name type="scientific">Pseudocercospora fijiensis (strain CIRAD86)</name>
    <name type="common">Black leaf streak disease fungus</name>
    <name type="synonym">Mycosphaerella fijiensis</name>
    <dbReference type="NCBI Taxonomy" id="383855"/>
    <lineage>
        <taxon>Eukaryota</taxon>
        <taxon>Fungi</taxon>
        <taxon>Dikarya</taxon>
        <taxon>Ascomycota</taxon>
        <taxon>Pezizomycotina</taxon>
        <taxon>Dothideomycetes</taxon>
        <taxon>Dothideomycetidae</taxon>
        <taxon>Mycosphaerellales</taxon>
        <taxon>Mycosphaerellaceae</taxon>
        <taxon>Pseudocercospora</taxon>
    </lineage>
</organism>
<evidence type="ECO:0000256" key="2">
    <source>
        <dbReference type="SAM" id="Phobius"/>
    </source>
</evidence>
<keyword evidence="2" id="KW-0472">Membrane</keyword>
<evidence type="ECO:0000313" key="3">
    <source>
        <dbReference type="EMBL" id="EME88082.1"/>
    </source>
</evidence>
<reference evidence="3 4" key="1">
    <citation type="journal article" date="2012" name="PLoS Pathog.">
        <title>Diverse lifestyles and strategies of plant pathogenesis encoded in the genomes of eighteen Dothideomycetes fungi.</title>
        <authorList>
            <person name="Ohm R.A."/>
            <person name="Feau N."/>
            <person name="Henrissat B."/>
            <person name="Schoch C.L."/>
            <person name="Horwitz B.A."/>
            <person name="Barry K.W."/>
            <person name="Condon B.J."/>
            <person name="Copeland A.C."/>
            <person name="Dhillon B."/>
            <person name="Glaser F."/>
            <person name="Hesse C.N."/>
            <person name="Kosti I."/>
            <person name="LaButti K."/>
            <person name="Lindquist E.A."/>
            <person name="Lucas S."/>
            <person name="Salamov A.A."/>
            <person name="Bradshaw R.E."/>
            <person name="Ciuffetti L."/>
            <person name="Hamelin R.C."/>
            <person name="Kema G.H.J."/>
            <person name="Lawrence C."/>
            <person name="Scott J.A."/>
            <person name="Spatafora J.W."/>
            <person name="Turgeon B.G."/>
            <person name="de Wit P.J.G.M."/>
            <person name="Zhong S."/>
            <person name="Goodwin S.B."/>
            <person name="Grigoriev I.V."/>
        </authorList>
    </citation>
    <scope>NUCLEOTIDE SEQUENCE [LARGE SCALE GENOMIC DNA]</scope>
    <source>
        <strain evidence="3 4">CIRAD86</strain>
    </source>
</reference>
<protein>
    <submittedName>
        <fullName evidence="3">Uncharacterized protein</fullName>
    </submittedName>
</protein>
<dbReference type="HOGENOM" id="CLU_520308_0_0_1"/>
<dbReference type="VEuPathDB" id="FungiDB:MYCFIDRAFT_205895"/>
<sequence>MTDTLLRLLGRMQLHLFRLGCTKAGPNVHCKLQRVWLFALRNWPREAEGAAYCVQPSSNDMRSVRHMDLGISVVANCEVNCALLTQRPACEAEIEGATIPDEPTHCRIPSTSTAKHNIWKNEYATGHLRRNTIASVLQHVFGRPQEVAALQPRWANQRARTCSPSAYVHVSWRRQPHLNNANFTGLDMIRSLTFNMLHCLFMAIFALVSFLSWFPQPADPTTLSLSVYEYLGRESDIKPLASPKGKSANQSIQLEGHARQKTSDSNYAWQDECDTSSAGLTATDQLNTTISMASFGSNSTNGFGGDSYNNFQNYPSPHNAYDFGHTQQAQFGPRASAPDTLELSKYHDLIQDVGQIPPERLIKPLQNQPWNGQPQVQRFVPSAWPGQMAPMARTTMTETAPNHDQGTLRSHSYKDSETVDSGYHSQIATAGNRFSDSCSFNKKELEENYLPGADFRLDLDQNEERHPAPPQSVVSDQVPGSRALRRSHTSICPECGRKAKNASDARKHSFTHERPHKCREHGCG</sequence>
<dbReference type="Proteomes" id="UP000016932">
    <property type="component" value="Unassembled WGS sequence"/>
</dbReference>
<feature type="compositionally biased region" description="Polar residues" evidence="1">
    <location>
        <begin position="398"/>
        <end position="410"/>
    </location>
</feature>
<dbReference type="AlphaFoldDB" id="N1QAQ4"/>
<accession>N1QAQ4</accession>
<evidence type="ECO:0000256" key="1">
    <source>
        <dbReference type="SAM" id="MobiDB-lite"/>
    </source>
</evidence>
<dbReference type="GeneID" id="19336442"/>
<name>N1QAQ4_PSEFD</name>
<feature type="transmembrane region" description="Helical" evidence="2">
    <location>
        <begin position="192"/>
        <end position="214"/>
    </location>
</feature>